<dbReference type="STRING" id="453591.Igni_0019"/>
<dbReference type="Pfam" id="PF04266">
    <property type="entry name" value="ASCH"/>
    <property type="match status" value="1"/>
</dbReference>
<evidence type="ECO:0000313" key="3">
    <source>
        <dbReference type="Proteomes" id="UP000000262"/>
    </source>
</evidence>
<dbReference type="InterPro" id="IPR015947">
    <property type="entry name" value="PUA-like_sf"/>
</dbReference>
<dbReference type="EMBL" id="CP000816">
    <property type="protein sequence ID" value="ABU81203.1"/>
    <property type="molecule type" value="Genomic_DNA"/>
</dbReference>
<dbReference type="GeneID" id="62611418"/>
<proteinExistence type="predicted"/>
<keyword evidence="3" id="KW-1185">Reference proteome</keyword>
<dbReference type="AlphaFoldDB" id="A8A8F1"/>
<dbReference type="SUPFAM" id="SSF88697">
    <property type="entry name" value="PUA domain-like"/>
    <property type="match status" value="1"/>
</dbReference>
<reference evidence="2 3" key="1">
    <citation type="journal article" date="2008" name="Genome Biol.">
        <title>A genomic analysis of the archaeal system Ignicoccus hospitalis-Nanoarchaeum equitans.</title>
        <authorList>
            <person name="Podar M."/>
            <person name="Anderson I."/>
            <person name="Makarova K.S."/>
            <person name="Elkins J.G."/>
            <person name="Ivanova N."/>
            <person name="Wall M.A."/>
            <person name="Lykidis A."/>
            <person name="Mavromatis K."/>
            <person name="Sun H."/>
            <person name="Hudson M.E."/>
            <person name="Chen W."/>
            <person name="Deciu C."/>
            <person name="Hutchison D."/>
            <person name="Eads J.R."/>
            <person name="Anderson A."/>
            <person name="Fernandes F."/>
            <person name="Szeto E."/>
            <person name="Lapidus A."/>
            <person name="Kyrpides N.C."/>
            <person name="Saier M.H.Jr."/>
            <person name="Richardson P.M."/>
            <person name="Rachel R."/>
            <person name="Huber H."/>
            <person name="Eisen J.A."/>
            <person name="Koonin E.V."/>
            <person name="Keller M."/>
            <person name="Stetter K.O."/>
        </authorList>
    </citation>
    <scope>NUCLEOTIDE SEQUENCE [LARGE SCALE GENOMIC DNA]</scope>
    <source>
        <strain evidence="3">KIN4/I / DSM 18386 / JCM 14125</strain>
    </source>
</reference>
<feature type="domain" description="ASCH" evidence="1">
    <location>
        <begin position="135"/>
        <end position="236"/>
    </location>
</feature>
<dbReference type="InterPro" id="IPR007374">
    <property type="entry name" value="ASCH_domain"/>
</dbReference>
<gene>
    <name evidence="2" type="ordered locus">Igni_0019</name>
</gene>
<evidence type="ECO:0000259" key="1">
    <source>
        <dbReference type="SMART" id="SM01022"/>
    </source>
</evidence>
<protein>
    <submittedName>
        <fullName evidence="2">ProFAR isomerase family protein</fullName>
    </submittedName>
</protein>
<name>A8A8F1_IGNH4</name>
<evidence type="ECO:0000313" key="2">
    <source>
        <dbReference type="EMBL" id="ABU81203.1"/>
    </source>
</evidence>
<dbReference type="GO" id="GO:0016853">
    <property type="term" value="F:isomerase activity"/>
    <property type="evidence" value="ECO:0007669"/>
    <property type="project" value="UniProtKB-KW"/>
</dbReference>
<dbReference type="HOGENOM" id="CLU_1173368_0_0_2"/>
<dbReference type="RefSeq" id="WP_011998055.1">
    <property type="nucleotide sequence ID" value="NC_009776.1"/>
</dbReference>
<accession>A8A8F1</accession>
<dbReference type="eggNOG" id="arCOG03834">
    <property type="taxonomic scope" value="Archaea"/>
</dbReference>
<dbReference type="SMART" id="SM01022">
    <property type="entry name" value="ASCH"/>
    <property type="match status" value="1"/>
</dbReference>
<dbReference type="KEGG" id="iho:Igni_0019"/>
<dbReference type="Proteomes" id="UP000000262">
    <property type="component" value="Chromosome"/>
</dbReference>
<dbReference type="CDD" id="cd06555">
    <property type="entry name" value="ASCH_PF0470_like"/>
    <property type="match status" value="1"/>
</dbReference>
<organism evidence="2 3">
    <name type="scientific">Ignicoccus hospitalis (strain KIN4/I / DSM 18386 / JCM 14125)</name>
    <dbReference type="NCBI Taxonomy" id="453591"/>
    <lineage>
        <taxon>Archaea</taxon>
        <taxon>Thermoproteota</taxon>
        <taxon>Thermoprotei</taxon>
        <taxon>Desulfurococcales</taxon>
        <taxon>Desulfurococcaceae</taxon>
        <taxon>Ignicoccus</taxon>
    </lineage>
</organism>
<sequence length="236" mass="26584">MIIRRAGSGFVVHHSKYALCLDVNDDVCNYAVGIFDEGDSYYACPLGKICQRPTEGWLDLLPFSVLITPRGAVVTDGRTSAGFWKVPEAVHVDFVVGESPYRGDAPFQDVRLLEEDDHIEPFGAAVLRSDDVHRMKLEERWFELIASGEKVVEGRVYDEKRKRLRVGHVIQFKSVQSGKLLYAKVKKLVMYKNFKEMLESEDRVLPGLSVEEGLKVYEKYYGPEAGPALAIGLEVL</sequence>
<keyword evidence="2" id="KW-0413">Isomerase</keyword>
<dbReference type="OrthoDB" id="84806at2157"/>
<dbReference type="Gene3D" id="2.30.130.30">
    <property type="entry name" value="Hypothetical protein"/>
    <property type="match status" value="1"/>
</dbReference>